<feature type="transmembrane region" description="Helical" evidence="1">
    <location>
        <begin position="51"/>
        <end position="76"/>
    </location>
</feature>
<name>A0A377XDB9_KLEPN</name>
<evidence type="ECO:0000313" key="3">
    <source>
        <dbReference type="Proteomes" id="UP000254340"/>
    </source>
</evidence>
<evidence type="ECO:0000313" key="2">
    <source>
        <dbReference type="EMBL" id="STT79661.1"/>
    </source>
</evidence>
<keyword evidence="1" id="KW-0812">Transmembrane</keyword>
<accession>A0A377XDB9</accession>
<feature type="transmembrane region" description="Helical" evidence="1">
    <location>
        <begin position="133"/>
        <end position="156"/>
    </location>
</feature>
<evidence type="ECO:0000256" key="1">
    <source>
        <dbReference type="SAM" id="Phobius"/>
    </source>
</evidence>
<sequence length="252" mass="29536">MQKDRFKITEWATVITLAIGLYCYLYNYIYWRYFGINAYDYFSYIDSLQRSVPLLIIALSAVYTVFIIFFVVFLLVRKRALSFFRFVKGLHKEIRSDHYFVLSAIALIAFFLSSLLVMPILKIESLSYEQKNLIIGALYVVFAAFFSSAISLYAFIRNIERKGKLKNGMFLFFISPMPFQIIMSILYMPITDAYRDENTIQAQVVTKIGNAYSSHKMLALTKDFVLTIDDKNVMVRKISDVEYIYYRVEKVK</sequence>
<reference evidence="2 3" key="1">
    <citation type="submission" date="2018-06" db="EMBL/GenBank/DDBJ databases">
        <authorList>
            <consortium name="Pathogen Informatics"/>
            <person name="Doyle S."/>
        </authorList>
    </citation>
    <scope>NUCLEOTIDE SEQUENCE [LARGE SCALE GENOMIC DNA]</scope>
    <source>
        <strain evidence="2 3">NCTC5047</strain>
    </source>
</reference>
<gene>
    <name evidence="2" type="ORF">NCTC5047_02194</name>
</gene>
<proteinExistence type="predicted"/>
<protein>
    <submittedName>
        <fullName evidence="2">Uncharacterized protein</fullName>
    </submittedName>
</protein>
<feature type="transmembrane region" description="Helical" evidence="1">
    <location>
        <begin position="97"/>
        <end position="121"/>
    </location>
</feature>
<dbReference type="Proteomes" id="UP000254340">
    <property type="component" value="Unassembled WGS sequence"/>
</dbReference>
<keyword evidence="1" id="KW-1133">Transmembrane helix</keyword>
<organism evidence="2 3">
    <name type="scientific">Klebsiella pneumoniae</name>
    <dbReference type="NCBI Taxonomy" id="573"/>
    <lineage>
        <taxon>Bacteria</taxon>
        <taxon>Pseudomonadati</taxon>
        <taxon>Pseudomonadota</taxon>
        <taxon>Gammaproteobacteria</taxon>
        <taxon>Enterobacterales</taxon>
        <taxon>Enterobacteriaceae</taxon>
        <taxon>Klebsiella/Raoultella group</taxon>
        <taxon>Klebsiella</taxon>
        <taxon>Klebsiella pneumoniae complex</taxon>
    </lineage>
</organism>
<feature type="transmembrane region" description="Helical" evidence="1">
    <location>
        <begin position="12"/>
        <end position="31"/>
    </location>
</feature>
<dbReference type="EMBL" id="UGLH01000005">
    <property type="protein sequence ID" value="STT79661.1"/>
    <property type="molecule type" value="Genomic_DNA"/>
</dbReference>
<keyword evidence="1" id="KW-0472">Membrane</keyword>
<feature type="transmembrane region" description="Helical" evidence="1">
    <location>
        <begin position="168"/>
        <end position="190"/>
    </location>
</feature>
<dbReference type="AlphaFoldDB" id="A0A377XDB9"/>